<dbReference type="PROSITE" id="PS52001">
    <property type="entry name" value="AD"/>
    <property type="match status" value="1"/>
</dbReference>
<dbReference type="GO" id="GO:0032797">
    <property type="term" value="C:SMN complex"/>
    <property type="evidence" value="ECO:0007669"/>
    <property type="project" value="TreeGrafter"/>
</dbReference>
<dbReference type="GO" id="GO:0000245">
    <property type="term" value="P:spliceosomal complex assembly"/>
    <property type="evidence" value="ECO:0007669"/>
    <property type="project" value="InterPro"/>
</dbReference>
<dbReference type="EnsemblMetazoa" id="XM_024225849.1">
    <property type="protein sequence ID" value="XP_024081617.1"/>
    <property type="gene ID" value="LOC112126546"/>
</dbReference>
<organism evidence="2 3">
    <name type="scientific">Cimex lectularius</name>
    <name type="common">Bed bug</name>
    <name type="synonym">Acanthia lectularia</name>
    <dbReference type="NCBI Taxonomy" id="79782"/>
    <lineage>
        <taxon>Eukaryota</taxon>
        <taxon>Metazoa</taxon>
        <taxon>Ecdysozoa</taxon>
        <taxon>Arthropoda</taxon>
        <taxon>Hexapoda</taxon>
        <taxon>Insecta</taxon>
        <taxon>Pterygota</taxon>
        <taxon>Neoptera</taxon>
        <taxon>Paraneoptera</taxon>
        <taxon>Hemiptera</taxon>
        <taxon>Heteroptera</taxon>
        <taxon>Panheteroptera</taxon>
        <taxon>Cimicomorpha</taxon>
        <taxon>Cimicidae</taxon>
        <taxon>Cimex</taxon>
    </lineage>
</organism>
<evidence type="ECO:0000313" key="3">
    <source>
        <dbReference type="Proteomes" id="UP000494040"/>
    </source>
</evidence>
<dbReference type="InterPro" id="IPR046856">
    <property type="entry name" value="Gemin6_C"/>
</dbReference>
<dbReference type="PANTHER" id="PTHR14710:SF2">
    <property type="entry name" value="GEM-ASSOCIATED PROTEIN 6"/>
    <property type="match status" value="1"/>
</dbReference>
<dbReference type="GO" id="GO:0005634">
    <property type="term" value="C:nucleus"/>
    <property type="evidence" value="ECO:0007669"/>
    <property type="project" value="InterPro"/>
</dbReference>
<proteinExistence type="predicted"/>
<sequence length="160" mass="17901">MDLTEGSRVFLNDPIKLKNYINKEVKVFTKGNQTFQGSVYTIDPVTESIVLTKKDTTGCVSLDLVLGHVITGMEIVGNAEAEELFKCKDTSKINEEVKNNLKSWLESNLIPIEDDGVNLKCCSVLTITPPYSWESCLCTNEIVLCRIQQIIKAMPEKLNN</sequence>
<dbReference type="GeneID" id="112126546"/>
<dbReference type="KEGG" id="clec:112126546"/>
<dbReference type="InterPro" id="IPR046857">
    <property type="entry name" value="Gemin6_Sm-like_dom"/>
</dbReference>
<dbReference type="Gene3D" id="2.30.30.100">
    <property type="match status" value="1"/>
</dbReference>
<feature type="domain" description="AD" evidence="1">
    <location>
        <begin position="60"/>
        <end position="159"/>
    </location>
</feature>
<protein>
    <recommendedName>
        <fullName evidence="1">AD domain-containing protein</fullName>
    </recommendedName>
</protein>
<evidence type="ECO:0000259" key="1">
    <source>
        <dbReference type="PROSITE" id="PS52001"/>
    </source>
</evidence>
<name>A0A8I6TLY3_CIMLE</name>
<dbReference type="RefSeq" id="XP_024081615.1">
    <property type="nucleotide sequence ID" value="XM_024225847.1"/>
</dbReference>
<dbReference type="Pfam" id="PF20417">
    <property type="entry name" value="Gemin6_C"/>
    <property type="match status" value="1"/>
</dbReference>
<dbReference type="EnsemblMetazoa" id="XM_024225847.1">
    <property type="protein sequence ID" value="XP_024081615.1"/>
    <property type="gene ID" value="LOC112126546"/>
</dbReference>
<dbReference type="RefSeq" id="XP_024081618.1">
    <property type="nucleotide sequence ID" value="XM_024225850.1"/>
</dbReference>
<dbReference type="PANTHER" id="PTHR14710">
    <property type="entry name" value="GEM-ASSOCIATED PROTEIN 6"/>
    <property type="match status" value="1"/>
</dbReference>
<dbReference type="RefSeq" id="XP_024081616.1">
    <property type="nucleotide sequence ID" value="XM_024225848.1"/>
</dbReference>
<dbReference type="EnsemblMetazoa" id="XM_024225850.1">
    <property type="protein sequence ID" value="XP_024081618.1"/>
    <property type="gene ID" value="LOC112126546"/>
</dbReference>
<dbReference type="InterPro" id="IPR009422">
    <property type="entry name" value="Gemin6"/>
</dbReference>
<reference evidence="2" key="1">
    <citation type="submission" date="2022-01" db="UniProtKB">
        <authorList>
            <consortium name="EnsemblMetazoa"/>
        </authorList>
    </citation>
    <scope>IDENTIFICATION</scope>
</reference>
<dbReference type="Pfam" id="PF06372">
    <property type="entry name" value="Gemin6"/>
    <property type="match status" value="1"/>
</dbReference>
<dbReference type="Proteomes" id="UP000494040">
    <property type="component" value="Unassembled WGS sequence"/>
</dbReference>
<keyword evidence="3" id="KW-1185">Reference proteome</keyword>
<evidence type="ECO:0000313" key="2">
    <source>
        <dbReference type="EnsemblMetazoa" id="XP_024081616.1"/>
    </source>
</evidence>
<dbReference type="OrthoDB" id="77463at2759"/>
<dbReference type="OMA" id="LEWEDYV"/>
<dbReference type="GO" id="GO:0000387">
    <property type="term" value="P:spliceosomal snRNP assembly"/>
    <property type="evidence" value="ECO:0007669"/>
    <property type="project" value="TreeGrafter"/>
</dbReference>
<dbReference type="AlphaFoldDB" id="A0A8I6TLY3"/>
<dbReference type="InterPro" id="IPR047574">
    <property type="entry name" value="AD"/>
</dbReference>
<dbReference type="EnsemblMetazoa" id="XM_024225848.1">
    <property type="protein sequence ID" value="XP_024081616.1"/>
    <property type="gene ID" value="LOC112126546"/>
</dbReference>
<accession>A0A8I6TLY3</accession>
<dbReference type="RefSeq" id="XP_024081617.1">
    <property type="nucleotide sequence ID" value="XM_024225849.1"/>
</dbReference>